<dbReference type="STRING" id="504800.SAMN04488085_10256"/>
<evidence type="ECO:0000256" key="2">
    <source>
        <dbReference type="ARBA" id="ARBA00023125"/>
    </source>
</evidence>
<dbReference type="Proteomes" id="UP000199152">
    <property type="component" value="Unassembled WGS sequence"/>
</dbReference>
<dbReference type="OrthoDB" id="5464621at2"/>
<evidence type="ECO:0000313" key="5">
    <source>
        <dbReference type="Proteomes" id="UP000199152"/>
    </source>
</evidence>
<gene>
    <name evidence="4" type="ORF">SAMN04488085_10256</name>
</gene>
<dbReference type="RefSeq" id="WP_143087063.1">
    <property type="nucleotide sequence ID" value="NZ_FOSW01000002.1"/>
</dbReference>
<proteinExistence type="inferred from homology"/>
<dbReference type="EMBL" id="FOSW01000002">
    <property type="protein sequence ID" value="SFK50799.1"/>
    <property type="molecule type" value="Genomic_DNA"/>
</dbReference>
<dbReference type="Gene3D" id="1.10.443.10">
    <property type="entry name" value="Intergrase catalytic core"/>
    <property type="match status" value="1"/>
</dbReference>
<comment type="similarity">
    <text evidence="1">Belongs to the 'phage' integrase family.</text>
</comment>
<accession>A0A1I4A4T2</accession>
<dbReference type="AlphaFoldDB" id="A0A1I4A4T2"/>
<dbReference type="GO" id="GO:0015074">
    <property type="term" value="P:DNA integration"/>
    <property type="evidence" value="ECO:0007669"/>
    <property type="project" value="InterPro"/>
</dbReference>
<dbReference type="GO" id="GO:0003677">
    <property type="term" value="F:DNA binding"/>
    <property type="evidence" value="ECO:0007669"/>
    <property type="project" value="UniProtKB-KW"/>
</dbReference>
<dbReference type="PANTHER" id="PTHR30349:SF41">
    <property type="entry name" value="INTEGRASE_RECOMBINASE PROTEIN MJ0367-RELATED"/>
    <property type="match status" value="1"/>
</dbReference>
<keyword evidence="5" id="KW-1185">Reference proteome</keyword>
<keyword evidence="3" id="KW-0233">DNA recombination</keyword>
<evidence type="ECO:0000256" key="1">
    <source>
        <dbReference type="ARBA" id="ARBA00008857"/>
    </source>
</evidence>
<dbReference type="PANTHER" id="PTHR30349">
    <property type="entry name" value="PHAGE INTEGRASE-RELATED"/>
    <property type="match status" value="1"/>
</dbReference>
<dbReference type="InterPro" id="IPR050090">
    <property type="entry name" value="Tyrosine_recombinase_XerCD"/>
</dbReference>
<keyword evidence="2" id="KW-0238">DNA-binding</keyword>
<reference evidence="5" key="1">
    <citation type="submission" date="2016-10" db="EMBL/GenBank/DDBJ databases">
        <authorList>
            <person name="Varghese N."/>
            <person name="Submissions S."/>
        </authorList>
    </citation>
    <scope>NUCLEOTIDE SEQUENCE [LARGE SCALE GENOMIC DNA]</scope>
    <source>
        <strain evidence="5">DSM 45317</strain>
    </source>
</reference>
<sequence>MTEPRSAPAVEVRAWQPVAYDHDLVAAALGEPPLALPEKDRVLAPFITVNGRVHAPTSNFLRHHCMARPDLATARRIASDLKGWLAYLIHERHLHPHEDGRDPIFAATEDDLAAYYRLRQYGPADQQLTPDAWGNAASAIKRLYEHLQYQYQHTPPFEIITVSRPGHWTGTTIAKYRPRRRKTGSAGTPLTPEFAQLLLMGALRVDLSGQQLAYRGADRDHALLALGLATGLRHNNLAHVTVYELPRPTAQPLSVMRVADSITKLGAGGDSLVFTHYLPAIWGYVDGARADLTTRRPYRPADPLYIVDADAVSVRYEDPTHPGKVHTRRWTDCDEQFRRRLVDTDGSTPIVFLNELTGQPIVYRSLQHSIEGARQFAREHLNPNFPAHVRLHDLRHTYAVHLTIAIYRDALAAVLPEDRREDWRVDRIAGAVELVKSCLGHASEASTRLYIQTAHRFLDIPLNQFLGEV</sequence>
<evidence type="ECO:0000256" key="3">
    <source>
        <dbReference type="ARBA" id="ARBA00023172"/>
    </source>
</evidence>
<name>A0A1I4A4T2_9ACTN</name>
<dbReference type="GO" id="GO:0006310">
    <property type="term" value="P:DNA recombination"/>
    <property type="evidence" value="ECO:0007669"/>
    <property type="project" value="UniProtKB-KW"/>
</dbReference>
<protein>
    <recommendedName>
        <fullName evidence="6">Phage integrase family protein</fullName>
    </recommendedName>
</protein>
<evidence type="ECO:0008006" key="6">
    <source>
        <dbReference type="Google" id="ProtNLM"/>
    </source>
</evidence>
<dbReference type="InterPro" id="IPR013762">
    <property type="entry name" value="Integrase-like_cat_sf"/>
</dbReference>
<dbReference type="SUPFAM" id="SSF56349">
    <property type="entry name" value="DNA breaking-rejoining enzymes"/>
    <property type="match status" value="1"/>
</dbReference>
<dbReference type="InParanoid" id="A0A1I4A4T2"/>
<organism evidence="4 5">
    <name type="scientific">Geodermatophilus ruber</name>
    <dbReference type="NCBI Taxonomy" id="504800"/>
    <lineage>
        <taxon>Bacteria</taxon>
        <taxon>Bacillati</taxon>
        <taxon>Actinomycetota</taxon>
        <taxon>Actinomycetes</taxon>
        <taxon>Geodermatophilales</taxon>
        <taxon>Geodermatophilaceae</taxon>
        <taxon>Geodermatophilus</taxon>
    </lineage>
</organism>
<dbReference type="InterPro" id="IPR011010">
    <property type="entry name" value="DNA_brk_join_enz"/>
</dbReference>
<evidence type="ECO:0000313" key="4">
    <source>
        <dbReference type="EMBL" id="SFK50799.1"/>
    </source>
</evidence>